<sequence>MHKQLLLSTLLFMVPGVPLLIFASPERRAHYKMKQFVNTSDAIWTYKTTHNGGTTCEYDQMESITLIDIKYKRRFLLRQRRCEIPLRGQFYHFNPEQMTVTSRDMQQLCTEILRFLAGDLSCAVVKVKSITERGKSRYDLRVRNSSLVRAKPQAECTRHFRRAVKGGMAYHVYSSRCQRVFKTFK</sequence>
<feature type="chain" id="PRO_5012827262" evidence="1">
    <location>
        <begin position="24"/>
        <end position="185"/>
    </location>
</feature>
<organism evidence="2">
    <name type="scientific">Rhipicephalus zambeziensis</name>
    <dbReference type="NCBI Taxonomy" id="60191"/>
    <lineage>
        <taxon>Eukaryota</taxon>
        <taxon>Metazoa</taxon>
        <taxon>Ecdysozoa</taxon>
        <taxon>Arthropoda</taxon>
        <taxon>Chelicerata</taxon>
        <taxon>Arachnida</taxon>
        <taxon>Acari</taxon>
        <taxon>Parasitiformes</taxon>
        <taxon>Ixodida</taxon>
        <taxon>Ixodoidea</taxon>
        <taxon>Ixodidae</taxon>
        <taxon>Rhipicephalinae</taxon>
        <taxon>Rhipicephalus</taxon>
        <taxon>Rhipicephalus</taxon>
    </lineage>
</organism>
<feature type="signal peptide" evidence="1">
    <location>
        <begin position="1"/>
        <end position="23"/>
    </location>
</feature>
<accession>A0A224YHJ9</accession>
<reference evidence="2" key="1">
    <citation type="journal article" date="2017" name="Parasit. Vectors">
        <title>Sialotranscriptomics of Rhipicephalus zambeziensis reveals intricate expression profiles of secretory proteins and suggests tight temporal transcriptional regulation during blood-feeding.</title>
        <authorList>
            <person name="de Castro M.H."/>
            <person name="de Klerk D."/>
            <person name="Pienaar R."/>
            <person name="Rees D.J.G."/>
            <person name="Mans B.J."/>
        </authorList>
    </citation>
    <scope>NUCLEOTIDE SEQUENCE</scope>
    <source>
        <tissue evidence="2">Salivary glands</tissue>
    </source>
</reference>
<dbReference type="AlphaFoldDB" id="A0A224YHJ9"/>
<name>A0A224YHJ9_9ACAR</name>
<evidence type="ECO:0000313" key="2">
    <source>
        <dbReference type="EMBL" id="MAA15229.1"/>
    </source>
</evidence>
<keyword evidence="1" id="KW-0732">Signal</keyword>
<evidence type="ECO:0000256" key="1">
    <source>
        <dbReference type="SAM" id="SignalP"/>
    </source>
</evidence>
<proteinExistence type="predicted"/>
<protein>
    <submittedName>
        <fullName evidence="2">Lipocalin</fullName>
    </submittedName>
</protein>
<dbReference type="EMBL" id="GFPF01004083">
    <property type="protein sequence ID" value="MAA15229.1"/>
    <property type="molecule type" value="Transcribed_RNA"/>
</dbReference>